<name>A0AAV2LJ97_KNICA</name>
<gene>
    <name evidence="2" type="ORF">KC01_LOCUS28428</name>
</gene>
<feature type="region of interest" description="Disordered" evidence="1">
    <location>
        <begin position="19"/>
        <end position="40"/>
    </location>
</feature>
<dbReference type="Proteomes" id="UP001497482">
    <property type="component" value="Chromosome 23"/>
</dbReference>
<evidence type="ECO:0000313" key="2">
    <source>
        <dbReference type="EMBL" id="CAL1600330.1"/>
    </source>
</evidence>
<dbReference type="AlphaFoldDB" id="A0AAV2LJ97"/>
<reference evidence="2 3" key="1">
    <citation type="submission" date="2024-04" db="EMBL/GenBank/DDBJ databases">
        <authorList>
            <person name="Waldvogel A.-M."/>
            <person name="Schoenle A."/>
        </authorList>
    </citation>
    <scope>NUCLEOTIDE SEQUENCE [LARGE SCALE GENOMIC DNA]</scope>
</reference>
<accession>A0AAV2LJ97</accession>
<evidence type="ECO:0000313" key="3">
    <source>
        <dbReference type="Proteomes" id="UP001497482"/>
    </source>
</evidence>
<sequence length="74" mass="8329">MPELTRDGLGLSWQRGICLGPGERESGPQKELSGELPHPKDTANSLHVSSYFHRYVFLQDWNERKGPGRYCSVG</sequence>
<evidence type="ECO:0000256" key="1">
    <source>
        <dbReference type="SAM" id="MobiDB-lite"/>
    </source>
</evidence>
<organism evidence="2 3">
    <name type="scientific">Knipowitschia caucasica</name>
    <name type="common">Caucasian dwarf goby</name>
    <name type="synonym">Pomatoschistus caucasicus</name>
    <dbReference type="NCBI Taxonomy" id="637954"/>
    <lineage>
        <taxon>Eukaryota</taxon>
        <taxon>Metazoa</taxon>
        <taxon>Chordata</taxon>
        <taxon>Craniata</taxon>
        <taxon>Vertebrata</taxon>
        <taxon>Euteleostomi</taxon>
        <taxon>Actinopterygii</taxon>
        <taxon>Neopterygii</taxon>
        <taxon>Teleostei</taxon>
        <taxon>Neoteleostei</taxon>
        <taxon>Acanthomorphata</taxon>
        <taxon>Gobiaria</taxon>
        <taxon>Gobiiformes</taxon>
        <taxon>Gobioidei</taxon>
        <taxon>Gobiidae</taxon>
        <taxon>Gobiinae</taxon>
        <taxon>Knipowitschia</taxon>
    </lineage>
</organism>
<proteinExistence type="predicted"/>
<keyword evidence="3" id="KW-1185">Reference proteome</keyword>
<dbReference type="EMBL" id="OZ035845">
    <property type="protein sequence ID" value="CAL1600330.1"/>
    <property type="molecule type" value="Genomic_DNA"/>
</dbReference>
<protein>
    <submittedName>
        <fullName evidence="2">Uncharacterized protein</fullName>
    </submittedName>
</protein>